<evidence type="ECO:0000256" key="1">
    <source>
        <dbReference type="SAM" id="Phobius"/>
    </source>
</evidence>
<organism evidence="2 3">
    <name type="scientific">Globodera rostochiensis</name>
    <name type="common">Golden nematode worm</name>
    <name type="synonym">Heterodera rostochiensis</name>
    <dbReference type="NCBI Taxonomy" id="31243"/>
    <lineage>
        <taxon>Eukaryota</taxon>
        <taxon>Metazoa</taxon>
        <taxon>Ecdysozoa</taxon>
        <taxon>Nematoda</taxon>
        <taxon>Chromadorea</taxon>
        <taxon>Rhabditida</taxon>
        <taxon>Tylenchina</taxon>
        <taxon>Tylenchomorpha</taxon>
        <taxon>Tylenchoidea</taxon>
        <taxon>Heteroderidae</taxon>
        <taxon>Heteroderinae</taxon>
        <taxon>Globodera</taxon>
    </lineage>
</organism>
<name>A0A914I162_GLORO</name>
<keyword evidence="2" id="KW-1185">Reference proteome</keyword>
<feature type="transmembrane region" description="Helical" evidence="1">
    <location>
        <begin position="12"/>
        <end position="44"/>
    </location>
</feature>
<evidence type="ECO:0000313" key="3">
    <source>
        <dbReference type="WBParaSite" id="Gr19_v10_g6537.t1"/>
    </source>
</evidence>
<protein>
    <submittedName>
        <fullName evidence="3">Uncharacterized protein</fullName>
    </submittedName>
</protein>
<keyword evidence="1" id="KW-0472">Membrane</keyword>
<dbReference type="Proteomes" id="UP000887572">
    <property type="component" value="Unplaced"/>
</dbReference>
<feature type="transmembrane region" description="Helical" evidence="1">
    <location>
        <begin position="99"/>
        <end position="125"/>
    </location>
</feature>
<keyword evidence="1" id="KW-1133">Transmembrane helix</keyword>
<sequence>MELGVARSLQLLLSSVLLFSAFCLYLVALIVLGTIETLFLVWSIRLVELSPFLNSPEASARDELFEGRLILLPALAVSLTISTRLGTAKYEGILDVLRTILLLTFAIALVPAAAYSVTFFVPALADVVTHYLEKVPF</sequence>
<proteinExistence type="predicted"/>
<reference evidence="3" key="1">
    <citation type="submission" date="2022-11" db="UniProtKB">
        <authorList>
            <consortium name="WormBaseParasite"/>
        </authorList>
    </citation>
    <scope>IDENTIFICATION</scope>
</reference>
<accession>A0A914I162</accession>
<evidence type="ECO:0000313" key="2">
    <source>
        <dbReference type="Proteomes" id="UP000887572"/>
    </source>
</evidence>
<dbReference type="WBParaSite" id="Gr19_v10_g6537.t1">
    <property type="protein sequence ID" value="Gr19_v10_g6537.t1"/>
    <property type="gene ID" value="Gr19_v10_g6537"/>
</dbReference>
<feature type="transmembrane region" description="Helical" evidence="1">
    <location>
        <begin position="69"/>
        <end position="87"/>
    </location>
</feature>
<keyword evidence="1" id="KW-0812">Transmembrane</keyword>
<dbReference type="AlphaFoldDB" id="A0A914I162"/>